<dbReference type="Gene3D" id="3.30.70.330">
    <property type="match status" value="1"/>
</dbReference>
<name>A0A8J2RPL5_9CRUS</name>
<dbReference type="GO" id="GO:0003723">
    <property type="term" value="F:RNA binding"/>
    <property type="evidence" value="ECO:0007669"/>
    <property type="project" value="UniProtKB-UniRule"/>
</dbReference>
<accession>A0A8J2RPL5</accession>
<evidence type="ECO:0000313" key="5">
    <source>
        <dbReference type="EMBL" id="CAH0102739.1"/>
    </source>
</evidence>
<dbReference type="SUPFAM" id="SSF54928">
    <property type="entry name" value="RNA-binding domain, RBD"/>
    <property type="match status" value="1"/>
</dbReference>
<dbReference type="InterPro" id="IPR000504">
    <property type="entry name" value="RRM_dom"/>
</dbReference>
<dbReference type="OrthoDB" id="6361271at2759"/>
<feature type="compositionally biased region" description="Acidic residues" evidence="3">
    <location>
        <begin position="137"/>
        <end position="155"/>
    </location>
</feature>
<feature type="domain" description="RRM" evidence="4">
    <location>
        <begin position="167"/>
        <end position="239"/>
    </location>
</feature>
<evidence type="ECO:0000256" key="3">
    <source>
        <dbReference type="SAM" id="MobiDB-lite"/>
    </source>
</evidence>
<protein>
    <recommendedName>
        <fullName evidence="4">RRM domain-containing protein</fullName>
    </recommendedName>
</protein>
<dbReference type="Proteomes" id="UP000789390">
    <property type="component" value="Unassembled WGS sequence"/>
</dbReference>
<dbReference type="InterPro" id="IPR012677">
    <property type="entry name" value="Nucleotide-bd_a/b_plait_sf"/>
</dbReference>
<feature type="region of interest" description="Disordered" evidence="3">
    <location>
        <begin position="120"/>
        <end position="159"/>
    </location>
</feature>
<evidence type="ECO:0000256" key="1">
    <source>
        <dbReference type="ARBA" id="ARBA00022884"/>
    </source>
</evidence>
<keyword evidence="1 2" id="KW-0694">RNA-binding</keyword>
<comment type="caution">
    <text evidence="5">The sequence shown here is derived from an EMBL/GenBank/DDBJ whole genome shotgun (WGS) entry which is preliminary data.</text>
</comment>
<evidence type="ECO:0000256" key="2">
    <source>
        <dbReference type="PROSITE-ProRule" id="PRU00176"/>
    </source>
</evidence>
<gene>
    <name evidence="5" type="ORF">DGAL_LOCUS5185</name>
</gene>
<dbReference type="PROSITE" id="PS50102">
    <property type="entry name" value="RRM"/>
    <property type="match status" value="1"/>
</dbReference>
<dbReference type="InterPro" id="IPR035979">
    <property type="entry name" value="RBD_domain_sf"/>
</dbReference>
<dbReference type="CDD" id="cd00590">
    <property type="entry name" value="RRM_SF"/>
    <property type="match status" value="1"/>
</dbReference>
<evidence type="ECO:0000313" key="6">
    <source>
        <dbReference type="Proteomes" id="UP000789390"/>
    </source>
</evidence>
<proteinExistence type="predicted"/>
<keyword evidence="6" id="KW-1185">Reference proteome</keyword>
<dbReference type="EMBL" id="CAKKLH010000090">
    <property type="protein sequence ID" value="CAH0102739.1"/>
    <property type="molecule type" value="Genomic_DNA"/>
</dbReference>
<reference evidence="5" key="1">
    <citation type="submission" date="2021-11" db="EMBL/GenBank/DDBJ databases">
        <authorList>
            <person name="Schell T."/>
        </authorList>
    </citation>
    <scope>NUCLEOTIDE SEQUENCE</scope>
    <source>
        <strain evidence="5">M5</strain>
    </source>
</reference>
<evidence type="ECO:0000259" key="4">
    <source>
        <dbReference type="PROSITE" id="PS50102"/>
    </source>
</evidence>
<sequence length="239" mass="26981">MASESIEKSKSVSPAKCLKKTALRKASKNFTKSKDNCLFIRYRHDKLPARDEVRLLHPNIIDVRFPRQKTAKFCHLEFENYESAIEALRKIKKTHQEELSVIQYIGKRRTQSLSALASKIKSGVQPENNSGVQSENDSGDEDSEEETLNTEEEVDQSVHQEDVQPCACLHVSGLPDLAVKEVIQSLYPSNTKIEIGDKKLKGKRFALVHFESAEEATQVMHASKDVSVNGDMLTVKFHK</sequence>
<organism evidence="5 6">
    <name type="scientific">Daphnia galeata</name>
    <dbReference type="NCBI Taxonomy" id="27404"/>
    <lineage>
        <taxon>Eukaryota</taxon>
        <taxon>Metazoa</taxon>
        <taxon>Ecdysozoa</taxon>
        <taxon>Arthropoda</taxon>
        <taxon>Crustacea</taxon>
        <taxon>Branchiopoda</taxon>
        <taxon>Diplostraca</taxon>
        <taxon>Cladocera</taxon>
        <taxon>Anomopoda</taxon>
        <taxon>Daphniidae</taxon>
        <taxon>Daphnia</taxon>
    </lineage>
</organism>
<dbReference type="AlphaFoldDB" id="A0A8J2RPL5"/>